<dbReference type="AlphaFoldDB" id="A0A3P6EXV7"/>
<reference evidence="1" key="1">
    <citation type="submission" date="2018-11" db="EMBL/GenBank/DDBJ databases">
        <authorList>
            <consortium name="Genoscope - CEA"/>
            <person name="William W."/>
        </authorList>
    </citation>
    <scope>NUCLEOTIDE SEQUENCE</scope>
</reference>
<organism evidence="1">
    <name type="scientific">Brassica oleracea</name>
    <name type="common">Wild cabbage</name>
    <dbReference type="NCBI Taxonomy" id="3712"/>
    <lineage>
        <taxon>Eukaryota</taxon>
        <taxon>Viridiplantae</taxon>
        <taxon>Streptophyta</taxon>
        <taxon>Embryophyta</taxon>
        <taxon>Tracheophyta</taxon>
        <taxon>Spermatophyta</taxon>
        <taxon>Magnoliopsida</taxon>
        <taxon>eudicotyledons</taxon>
        <taxon>Gunneridae</taxon>
        <taxon>Pentapetalae</taxon>
        <taxon>rosids</taxon>
        <taxon>malvids</taxon>
        <taxon>Brassicales</taxon>
        <taxon>Brassicaceae</taxon>
        <taxon>Brassiceae</taxon>
        <taxon>Brassica</taxon>
    </lineage>
</organism>
<accession>A0A3P6EXV7</accession>
<sequence>MASSSHYHYHKDDVDKIDSMLDDYAENFDLIPEPKERKQRIFIERH</sequence>
<evidence type="ECO:0000313" key="1">
    <source>
        <dbReference type="EMBL" id="VDD49947.1"/>
    </source>
</evidence>
<protein>
    <submittedName>
        <fullName evidence="1">Uncharacterized protein</fullName>
    </submittedName>
</protein>
<dbReference type="EMBL" id="LR031878">
    <property type="protein sequence ID" value="VDD49947.1"/>
    <property type="molecule type" value="Genomic_DNA"/>
</dbReference>
<gene>
    <name evidence="1" type="ORF">BOLC1T02336H</name>
</gene>
<proteinExistence type="predicted"/>
<name>A0A3P6EXV7_BRAOL</name>